<dbReference type="AlphaFoldDB" id="A0A1W1H5Y6"/>
<evidence type="ECO:0000256" key="1">
    <source>
        <dbReference type="ARBA" id="ARBA00022729"/>
    </source>
</evidence>
<accession>A0A1W1H5Y6</accession>
<reference evidence="3 4" key="1">
    <citation type="submission" date="2017-03" db="EMBL/GenBank/DDBJ databases">
        <authorList>
            <person name="Afonso C.L."/>
            <person name="Miller P.J."/>
            <person name="Scott M.A."/>
            <person name="Spackman E."/>
            <person name="Goraichik I."/>
            <person name="Dimitrov K.M."/>
            <person name="Suarez D.L."/>
            <person name="Swayne D.E."/>
        </authorList>
    </citation>
    <scope>NUCLEOTIDE SEQUENCE [LARGE SCALE GENOMIC DNA]</scope>
    <source>
        <strain evidence="3">PRJEB14757</strain>
    </source>
</reference>
<gene>
    <name evidence="3" type="ORF">MTBBW1_1160004</name>
</gene>
<dbReference type="PANTHER" id="PTHR35936">
    <property type="entry name" value="MEMBRANE-BOUND LYTIC MUREIN TRANSGLYCOSYLASE F"/>
    <property type="match status" value="1"/>
</dbReference>
<dbReference type="EMBL" id="FWEV01000020">
    <property type="protein sequence ID" value="SLM27854.1"/>
    <property type="molecule type" value="Genomic_DNA"/>
</dbReference>
<dbReference type="Pfam" id="PF00497">
    <property type="entry name" value="SBP_bac_3"/>
    <property type="match status" value="1"/>
</dbReference>
<evidence type="ECO:0000313" key="3">
    <source>
        <dbReference type="EMBL" id="SLM27854.1"/>
    </source>
</evidence>
<dbReference type="Gene3D" id="3.40.190.10">
    <property type="entry name" value="Periplasmic binding protein-like II"/>
    <property type="match status" value="2"/>
</dbReference>
<proteinExistence type="predicted"/>
<name>A0A1W1H5Y6_9BACT</name>
<keyword evidence="1" id="KW-0732">Signal</keyword>
<dbReference type="SUPFAM" id="SSF53850">
    <property type="entry name" value="Periplasmic binding protein-like II"/>
    <property type="match status" value="1"/>
</dbReference>
<dbReference type="RefSeq" id="WP_186441282.1">
    <property type="nucleotide sequence ID" value="NZ_LT828546.1"/>
</dbReference>
<evidence type="ECO:0000313" key="4">
    <source>
        <dbReference type="Proteomes" id="UP000191931"/>
    </source>
</evidence>
<dbReference type="InterPro" id="IPR001638">
    <property type="entry name" value="Solute-binding_3/MltF_N"/>
</dbReference>
<dbReference type="STRING" id="1246637.MTBBW1_1160004"/>
<feature type="domain" description="Solute-binding protein family 3/N-terminal" evidence="2">
    <location>
        <begin position="24"/>
        <end position="249"/>
    </location>
</feature>
<evidence type="ECO:0000259" key="2">
    <source>
        <dbReference type="SMART" id="SM00062"/>
    </source>
</evidence>
<dbReference type="Proteomes" id="UP000191931">
    <property type="component" value="Unassembled WGS sequence"/>
</dbReference>
<dbReference type="PANTHER" id="PTHR35936:SF25">
    <property type="entry name" value="ABC TRANSPORTER SUBSTRATE-BINDING PROTEIN"/>
    <property type="match status" value="1"/>
</dbReference>
<organism evidence="3 4">
    <name type="scientific">Desulfamplus magnetovallimortis</name>
    <dbReference type="NCBI Taxonomy" id="1246637"/>
    <lineage>
        <taxon>Bacteria</taxon>
        <taxon>Pseudomonadati</taxon>
        <taxon>Thermodesulfobacteriota</taxon>
        <taxon>Desulfobacteria</taxon>
        <taxon>Desulfobacterales</taxon>
        <taxon>Desulfobacteraceae</taxon>
        <taxon>Desulfamplus</taxon>
    </lineage>
</organism>
<sequence>MRIVIVLILLILMPAFSCFSDESKLVTLTAIEYPPYTSQELDNGGFLEDMAKSAFSLSGYEVEIIYLPWNRALEMTKRGSYDGLMDMWYRVEREEFFIFSEEMAASKIGLLKRKDNPATAASYEELKAYRIGVVRGYANPPQFEAMHDQLQIDEADGEITNLKKLLGKRVDFILMDLKVGRHLIKTFFGDKSHMLVALPWILQNDPLHIGFSRKAMDIDAKVKAFNDGIKSLKASGEYQKILERNGVQEVDE</sequence>
<protein>
    <submittedName>
        <fullName evidence="3">Putative amino acid ABC transporter, periplasmic component</fullName>
    </submittedName>
</protein>
<dbReference type="SMART" id="SM00062">
    <property type="entry name" value="PBPb"/>
    <property type="match status" value="1"/>
</dbReference>
<keyword evidence="4" id="KW-1185">Reference proteome</keyword>